<feature type="non-terminal residue" evidence="1">
    <location>
        <position position="71"/>
    </location>
</feature>
<comment type="caution">
    <text evidence="1">The sequence shown here is derived from an EMBL/GenBank/DDBJ whole genome shotgun (WGS) entry which is preliminary data.</text>
</comment>
<protein>
    <submittedName>
        <fullName evidence="1">Uncharacterized protein</fullName>
    </submittedName>
</protein>
<reference evidence="1" key="2">
    <citation type="submission" date="2023-03" db="EMBL/GenBank/DDBJ databases">
        <authorList>
            <person name="Inwood S.N."/>
            <person name="Skelly J.G."/>
            <person name="Guhlin J."/>
            <person name="Harrop T.W.R."/>
            <person name="Goldson S.G."/>
            <person name="Dearden P.K."/>
        </authorList>
    </citation>
    <scope>NUCLEOTIDE SEQUENCE</scope>
    <source>
        <strain evidence="1">Lincoln</strain>
        <tissue evidence="1">Whole body</tissue>
    </source>
</reference>
<sequence>MSGKSRRKVSKVKIANGKEREIQRSHDEMNQVYLKCALAAVAIAADVGSIVNITVSSATVTVIAAILDTAC</sequence>
<dbReference type="AlphaFoldDB" id="A0AA39KV57"/>
<dbReference type="Proteomes" id="UP001168972">
    <property type="component" value="Unassembled WGS sequence"/>
</dbReference>
<organism evidence="1 2">
    <name type="scientific">Microctonus hyperodae</name>
    <name type="common">Parasitoid wasp</name>
    <dbReference type="NCBI Taxonomy" id="165561"/>
    <lineage>
        <taxon>Eukaryota</taxon>
        <taxon>Metazoa</taxon>
        <taxon>Ecdysozoa</taxon>
        <taxon>Arthropoda</taxon>
        <taxon>Hexapoda</taxon>
        <taxon>Insecta</taxon>
        <taxon>Pterygota</taxon>
        <taxon>Neoptera</taxon>
        <taxon>Endopterygota</taxon>
        <taxon>Hymenoptera</taxon>
        <taxon>Apocrita</taxon>
        <taxon>Ichneumonoidea</taxon>
        <taxon>Braconidae</taxon>
        <taxon>Euphorinae</taxon>
        <taxon>Microctonus</taxon>
    </lineage>
</organism>
<keyword evidence="2" id="KW-1185">Reference proteome</keyword>
<evidence type="ECO:0000313" key="2">
    <source>
        <dbReference type="Proteomes" id="UP001168972"/>
    </source>
</evidence>
<dbReference type="EMBL" id="JAQQBR010000005">
    <property type="protein sequence ID" value="KAK0175103.1"/>
    <property type="molecule type" value="Genomic_DNA"/>
</dbReference>
<gene>
    <name evidence="1" type="ORF">PV327_008883</name>
</gene>
<evidence type="ECO:0000313" key="1">
    <source>
        <dbReference type="EMBL" id="KAK0175103.1"/>
    </source>
</evidence>
<proteinExistence type="predicted"/>
<accession>A0AA39KV57</accession>
<reference evidence="1" key="1">
    <citation type="journal article" date="2023" name="bioRxiv">
        <title>Scaffold-level genome assemblies of two parasitoid biocontrol wasps reveal the parthenogenesis mechanism and an associated novel virus.</title>
        <authorList>
            <person name="Inwood S."/>
            <person name="Skelly J."/>
            <person name="Guhlin J."/>
            <person name="Harrop T."/>
            <person name="Goldson S."/>
            <person name="Dearden P."/>
        </authorList>
    </citation>
    <scope>NUCLEOTIDE SEQUENCE</scope>
    <source>
        <strain evidence="1">Lincoln</strain>
        <tissue evidence="1">Whole body</tissue>
    </source>
</reference>
<name>A0AA39KV57_MICHY</name>